<dbReference type="Gene3D" id="3.40.980.10">
    <property type="entry name" value="MoaB/Mog-like domain"/>
    <property type="match status" value="1"/>
</dbReference>
<dbReference type="PANTHER" id="PTHR13939">
    <property type="entry name" value="NICOTINAMIDE-NUCLEOTIDE AMIDOHYDROLASE PNCC"/>
    <property type="match status" value="1"/>
</dbReference>
<reference evidence="2 3" key="1">
    <citation type="submission" date="2018-06" db="EMBL/GenBank/DDBJ databases">
        <authorList>
            <consortium name="Pathogen Informatics"/>
            <person name="Doyle S."/>
        </authorList>
    </citation>
    <scope>NUCLEOTIDE SEQUENCE [LARGE SCALE GENOMIC DNA]</scope>
    <source>
        <strain evidence="2 3">NCTC13337</strain>
    </source>
</reference>
<dbReference type="InterPro" id="IPR001453">
    <property type="entry name" value="MoaB/Mog_dom"/>
</dbReference>
<dbReference type="OrthoDB" id="9801454at2"/>
<gene>
    <name evidence="2" type="primary">yfaY</name>
    <name evidence="2" type="ORF">NCTC13337_00947</name>
</gene>
<dbReference type="EMBL" id="UHIC01000001">
    <property type="protein sequence ID" value="SUO94817.1"/>
    <property type="molecule type" value="Genomic_DNA"/>
</dbReference>
<evidence type="ECO:0000313" key="2">
    <source>
        <dbReference type="EMBL" id="SUO94817.1"/>
    </source>
</evidence>
<dbReference type="CDD" id="cd00885">
    <property type="entry name" value="cinA"/>
    <property type="match status" value="1"/>
</dbReference>
<dbReference type="SMART" id="SM00852">
    <property type="entry name" value="MoCF_biosynth"/>
    <property type="match status" value="1"/>
</dbReference>
<evidence type="ECO:0000259" key="1">
    <source>
        <dbReference type="SMART" id="SM00852"/>
    </source>
</evidence>
<dbReference type="Pfam" id="PF00994">
    <property type="entry name" value="MoCF_biosynth"/>
    <property type="match status" value="1"/>
</dbReference>
<proteinExistence type="predicted"/>
<dbReference type="RefSeq" id="WP_072576462.1">
    <property type="nucleotide sequence ID" value="NZ_LWHB01000074.1"/>
</dbReference>
<feature type="domain" description="MoaB/Mog" evidence="1">
    <location>
        <begin position="6"/>
        <end position="166"/>
    </location>
</feature>
<dbReference type="SUPFAM" id="SSF53218">
    <property type="entry name" value="Molybdenum cofactor biosynthesis proteins"/>
    <property type="match status" value="1"/>
</dbReference>
<dbReference type="InterPro" id="IPR050101">
    <property type="entry name" value="CinA"/>
</dbReference>
<organism evidence="2 3">
    <name type="scientific">Suttonella ornithocola</name>
    <dbReference type="NCBI Taxonomy" id="279832"/>
    <lineage>
        <taxon>Bacteria</taxon>
        <taxon>Pseudomonadati</taxon>
        <taxon>Pseudomonadota</taxon>
        <taxon>Gammaproteobacteria</taxon>
        <taxon>Cardiobacteriales</taxon>
        <taxon>Cardiobacteriaceae</taxon>
        <taxon>Suttonella</taxon>
    </lineage>
</organism>
<accession>A0A380MTZ6</accession>
<protein>
    <submittedName>
        <fullName evidence="2">CinA-like protein</fullName>
    </submittedName>
</protein>
<dbReference type="Proteomes" id="UP000254601">
    <property type="component" value="Unassembled WGS sequence"/>
</dbReference>
<dbReference type="AlphaFoldDB" id="A0A380MTZ6"/>
<keyword evidence="3" id="KW-1185">Reference proteome</keyword>
<name>A0A380MTZ6_9GAMM</name>
<evidence type="ECO:0000313" key="3">
    <source>
        <dbReference type="Proteomes" id="UP000254601"/>
    </source>
</evidence>
<dbReference type="PANTHER" id="PTHR13939:SF0">
    <property type="entry name" value="NMN AMIDOHYDROLASE-LIKE PROTEIN YFAY"/>
    <property type="match status" value="1"/>
</dbReference>
<dbReference type="InterPro" id="IPR036425">
    <property type="entry name" value="MoaB/Mog-like_dom_sf"/>
</dbReference>
<sequence length="241" mass="27228">MSRPITAVIIGNEILAGRRQDAHLANTVSACNKRKLRLHQAIFLGDNTEDLIQTYQRLHKENHIILSYGGIGATPDDRTRQAVAKACGVAIEYHPEGMRILENCFGNELTENRKNLVAFPQGCTLIPNPINEIPGFSIRHIHCVPGFPQMAAPMINWVLDTYYQDMAQEREYHALMVQAPESEIAPLMEQLEQRYPILTISSLPQIRHELELGIEGEPNQVSEALAEAKGWLENHQMPYQE</sequence>